<name>A0A836BQK4_9CHLO</name>
<keyword evidence="2" id="KW-1185">Reference proteome</keyword>
<dbReference type="EMBL" id="JAEHOE010000169">
    <property type="protein sequence ID" value="KAG2483688.1"/>
    <property type="molecule type" value="Genomic_DNA"/>
</dbReference>
<organism evidence="1 2">
    <name type="scientific">Edaphochlamys debaryana</name>
    <dbReference type="NCBI Taxonomy" id="47281"/>
    <lineage>
        <taxon>Eukaryota</taxon>
        <taxon>Viridiplantae</taxon>
        <taxon>Chlorophyta</taxon>
        <taxon>core chlorophytes</taxon>
        <taxon>Chlorophyceae</taxon>
        <taxon>CS clade</taxon>
        <taxon>Chlamydomonadales</taxon>
        <taxon>Chlamydomonadales incertae sedis</taxon>
        <taxon>Edaphochlamys</taxon>
    </lineage>
</organism>
<reference evidence="1" key="1">
    <citation type="journal article" date="2020" name="bioRxiv">
        <title>Comparative genomics of Chlamydomonas.</title>
        <authorList>
            <person name="Craig R.J."/>
            <person name="Hasan A.R."/>
            <person name="Ness R.W."/>
            <person name="Keightley P.D."/>
        </authorList>
    </citation>
    <scope>NUCLEOTIDE SEQUENCE</scope>
    <source>
        <strain evidence="1">CCAP 11/70</strain>
    </source>
</reference>
<proteinExistence type="predicted"/>
<comment type="caution">
    <text evidence="1">The sequence shown here is derived from an EMBL/GenBank/DDBJ whole genome shotgun (WGS) entry which is preliminary data.</text>
</comment>
<evidence type="ECO:0000313" key="1">
    <source>
        <dbReference type="EMBL" id="KAG2483688.1"/>
    </source>
</evidence>
<sequence length="69" mass="6967">MWRCFRDASLSGVGVAASTLFAFALGPASLAGAALPGAKCGVDTYKWIAAVSKMSSISAEMAARNLAGN</sequence>
<accession>A0A836BQK4</accession>
<gene>
    <name evidence="1" type="ORF">HYH03_017490</name>
</gene>
<dbReference type="Proteomes" id="UP000612055">
    <property type="component" value="Unassembled WGS sequence"/>
</dbReference>
<evidence type="ECO:0000313" key="2">
    <source>
        <dbReference type="Proteomes" id="UP000612055"/>
    </source>
</evidence>
<protein>
    <submittedName>
        <fullName evidence="1">Uncharacterized protein</fullName>
    </submittedName>
</protein>
<dbReference type="AlphaFoldDB" id="A0A836BQK4"/>